<evidence type="ECO:0000313" key="2">
    <source>
        <dbReference type="EMBL" id="TNJ67205.1"/>
    </source>
</evidence>
<protein>
    <recommendedName>
        <fullName evidence="1">Neutral/alkaline non-lysosomal ceramidase N-terminal domain-containing protein</fullName>
    </recommendedName>
</protein>
<dbReference type="Proteomes" id="UP000307943">
    <property type="component" value="Unassembled WGS sequence"/>
</dbReference>
<name>A0A5C4TE50_9BACL</name>
<evidence type="ECO:0000259" key="1">
    <source>
        <dbReference type="Pfam" id="PF04734"/>
    </source>
</evidence>
<keyword evidence="3" id="KW-1185">Reference proteome</keyword>
<reference evidence="2 3" key="1">
    <citation type="submission" date="2019-05" db="EMBL/GenBank/DDBJ databases">
        <title>We sequenced the genome of Paenibacillus hemerocallicola KCTC 33185 for further insight into its adaptation and study the phylogeny of Paenibacillus.</title>
        <authorList>
            <person name="Narsing Rao M.P."/>
        </authorList>
    </citation>
    <scope>NUCLEOTIDE SEQUENCE [LARGE SCALE GENOMIC DNA]</scope>
    <source>
        <strain evidence="2 3">KCTC 33185</strain>
    </source>
</reference>
<comment type="caution">
    <text evidence="2">The sequence shown here is derived from an EMBL/GenBank/DDBJ whole genome shotgun (WGS) entry which is preliminary data.</text>
</comment>
<dbReference type="EMBL" id="VDCQ01000006">
    <property type="protein sequence ID" value="TNJ67205.1"/>
    <property type="molecule type" value="Genomic_DNA"/>
</dbReference>
<gene>
    <name evidence="2" type="ORF">FE784_06580</name>
</gene>
<dbReference type="Pfam" id="PF04734">
    <property type="entry name" value="Ceramidase_alk"/>
    <property type="match status" value="1"/>
</dbReference>
<feature type="domain" description="Neutral/alkaline non-lysosomal ceramidase N-terminal" evidence="1">
    <location>
        <begin position="4"/>
        <end position="201"/>
    </location>
</feature>
<dbReference type="OrthoDB" id="337762at2"/>
<sequence length="430" mass="46702">MIRAGMAEVDITPALGSEIPGYFGPRLASGVKDPLYAKSLVVETESGAVAFIVLDAIAVSSPTVQSIRASVQAETGIEPAGIFVSATHTHTGGPVSTGFGCTESPEYLEWIARRAADSALLAYRSRKAARIGFGRGQEEDIAFNRRFFMKDGTFRTNPGIGNPLIDRAAGPIDPEVLVMRIDDAEGNPIGVVTNYACHTDTVGGTELCADFPGELSRFVKRELGEQAVSLFLFGPCGNINHIDVSGKRKRDPDHFRWMGRILGAETVKVRDKIIASDEVSISALNGEFTVDLRRPTEEEVEAAGKFLESEAHDLRETLYAKEILKIAASSDSGPATVEVQAVRIGELAVVGLPGEIFVEFGLDIKERSGSAYTMIDTMCNGTIRAYICTREAHRQGGYEPRMTFRNRFPVETGERLVELAVQLLDRLDTK</sequence>
<evidence type="ECO:0000313" key="3">
    <source>
        <dbReference type="Proteomes" id="UP000307943"/>
    </source>
</evidence>
<proteinExistence type="predicted"/>
<dbReference type="RefSeq" id="WP_139601340.1">
    <property type="nucleotide sequence ID" value="NZ_VDCQ01000006.1"/>
</dbReference>
<organism evidence="2 3">
    <name type="scientific">Paenibacillus hemerocallicola</name>
    <dbReference type="NCBI Taxonomy" id="1172614"/>
    <lineage>
        <taxon>Bacteria</taxon>
        <taxon>Bacillati</taxon>
        <taxon>Bacillota</taxon>
        <taxon>Bacilli</taxon>
        <taxon>Bacillales</taxon>
        <taxon>Paenibacillaceae</taxon>
        <taxon>Paenibacillus</taxon>
    </lineage>
</organism>
<accession>A0A5C4TE50</accession>
<dbReference type="InterPro" id="IPR031329">
    <property type="entry name" value="NEUT/ALK_ceramidase_N"/>
</dbReference>
<dbReference type="AlphaFoldDB" id="A0A5C4TE50"/>